<evidence type="ECO:0000256" key="7">
    <source>
        <dbReference type="ARBA" id="ARBA00023136"/>
    </source>
</evidence>
<name>A0A7S4P3Z3_GUITH</name>
<dbReference type="InterPro" id="IPR023271">
    <property type="entry name" value="Aquaporin-like"/>
</dbReference>
<gene>
    <name evidence="10" type="ORF">GTHE00462_LOCUS28544</name>
</gene>
<evidence type="ECO:0008006" key="11">
    <source>
        <dbReference type="Google" id="ProtNLM"/>
    </source>
</evidence>
<dbReference type="InterPro" id="IPR034294">
    <property type="entry name" value="Aquaporin_transptr"/>
</dbReference>
<dbReference type="PROSITE" id="PS00221">
    <property type="entry name" value="MIP"/>
    <property type="match status" value="1"/>
</dbReference>
<keyword evidence="7 9" id="KW-0472">Membrane</keyword>
<evidence type="ECO:0000256" key="9">
    <source>
        <dbReference type="SAM" id="Phobius"/>
    </source>
</evidence>
<evidence type="ECO:0000256" key="8">
    <source>
        <dbReference type="RuleBase" id="RU000477"/>
    </source>
</evidence>
<reference evidence="10" key="1">
    <citation type="submission" date="2021-01" db="EMBL/GenBank/DDBJ databases">
        <authorList>
            <person name="Corre E."/>
            <person name="Pelletier E."/>
            <person name="Niang G."/>
            <person name="Scheremetjew M."/>
            <person name="Finn R."/>
            <person name="Kale V."/>
            <person name="Holt S."/>
            <person name="Cochrane G."/>
            <person name="Meng A."/>
            <person name="Brown T."/>
            <person name="Cohen L."/>
        </authorList>
    </citation>
    <scope>NUCLEOTIDE SEQUENCE</scope>
    <source>
        <strain evidence="10">CCMP 2712</strain>
    </source>
</reference>
<keyword evidence="3 8" id="KW-0813">Transport</keyword>
<dbReference type="PRINTS" id="PR00783">
    <property type="entry name" value="MINTRINSICP"/>
</dbReference>
<dbReference type="PANTHER" id="PTHR19139">
    <property type="entry name" value="AQUAPORIN TRANSPORTER"/>
    <property type="match status" value="1"/>
</dbReference>
<organism evidence="10">
    <name type="scientific">Guillardia theta</name>
    <name type="common">Cryptophyte</name>
    <name type="synonym">Cryptomonas phi</name>
    <dbReference type="NCBI Taxonomy" id="55529"/>
    <lineage>
        <taxon>Eukaryota</taxon>
        <taxon>Cryptophyceae</taxon>
        <taxon>Pyrenomonadales</taxon>
        <taxon>Geminigeraceae</taxon>
        <taxon>Guillardia</taxon>
    </lineage>
</organism>
<evidence type="ECO:0000313" key="10">
    <source>
        <dbReference type="EMBL" id="CAE2323039.1"/>
    </source>
</evidence>
<keyword evidence="5 8" id="KW-0812">Transmembrane</keyword>
<accession>A0A7S4P3Z3</accession>
<dbReference type="InterPro" id="IPR000425">
    <property type="entry name" value="MIP"/>
</dbReference>
<feature type="transmembrane region" description="Helical" evidence="9">
    <location>
        <begin position="42"/>
        <end position="62"/>
    </location>
</feature>
<keyword evidence="4" id="KW-1003">Cell membrane</keyword>
<dbReference type="SUPFAM" id="SSF81338">
    <property type="entry name" value="Aquaporin-like"/>
    <property type="match status" value="1"/>
</dbReference>
<evidence type="ECO:0000256" key="3">
    <source>
        <dbReference type="ARBA" id="ARBA00022448"/>
    </source>
</evidence>
<sequence>MSSQPEPELTSRQYQRKVAAEFTGSLLFQFLAGVAALSSVKYGLAAAALGIGFSYMVISFALRGISVGHLNPAVTVSLLVTQPKGYNIDWVLCCMYITAQIIGSIIGMFMVVFLIPMDTPPCNNPDGCNPVDPLVYYSLFMARGTLTGSHGLSVFLMEFFCTSALVWVFYGTSVDPHGKAHNLAPLAIGFAMIVGVFAEGPGTGASMSPARSLAPAVVKGSYEYLFAPLAATLLAGIVTGLVYNYLFLFDEHVPDLYHITAAPGQHDAEGYQSKIKGGDGYSRL</sequence>
<protein>
    <recommendedName>
        <fullName evidence="11">Aquaporin</fullName>
    </recommendedName>
</protein>
<feature type="transmembrane region" description="Helical" evidence="9">
    <location>
        <begin position="151"/>
        <end position="171"/>
    </location>
</feature>
<feature type="transmembrane region" description="Helical" evidence="9">
    <location>
        <begin position="18"/>
        <end position="36"/>
    </location>
</feature>
<evidence type="ECO:0000256" key="2">
    <source>
        <dbReference type="ARBA" id="ARBA00006175"/>
    </source>
</evidence>
<evidence type="ECO:0000256" key="4">
    <source>
        <dbReference type="ARBA" id="ARBA00022475"/>
    </source>
</evidence>
<dbReference type="InterPro" id="IPR022357">
    <property type="entry name" value="MIP_CS"/>
</dbReference>
<evidence type="ECO:0000256" key="5">
    <source>
        <dbReference type="ARBA" id="ARBA00022692"/>
    </source>
</evidence>
<feature type="transmembrane region" description="Helical" evidence="9">
    <location>
        <begin position="183"/>
        <end position="204"/>
    </location>
</feature>
<keyword evidence="6 9" id="KW-1133">Transmembrane helix</keyword>
<dbReference type="Pfam" id="PF00230">
    <property type="entry name" value="MIP"/>
    <property type="match status" value="1"/>
</dbReference>
<dbReference type="AlphaFoldDB" id="A0A7S4P3Z3"/>
<proteinExistence type="inferred from homology"/>
<dbReference type="OMA" id="RAFLYWI"/>
<feature type="transmembrane region" description="Helical" evidence="9">
    <location>
        <begin position="90"/>
        <end position="115"/>
    </location>
</feature>
<dbReference type="GO" id="GO:0005886">
    <property type="term" value="C:plasma membrane"/>
    <property type="evidence" value="ECO:0007669"/>
    <property type="project" value="UniProtKB-SubCell"/>
</dbReference>
<dbReference type="Gene3D" id="1.20.1080.10">
    <property type="entry name" value="Glycerol uptake facilitator protein"/>
    <property type="match status" value="1"/>
</dbReference>
<comment type="similarity">
    <text evidence="2 8">Belongs to the MIP/aquaporin (TC 1.A.8) family.</text>
</comment>
<evidence type="ECO:0000256" key="6">
    <source>
        <dbReference type="ARBA" id="ARBA00022989"/>
    </source>
</evidence>
<dbReference type="PANTHER" id="PTHR19139:SF199">
    <property type="entry name" value="MIP17260P"/>
    <property type="match status" value="1"/>
</dbReference>
<dbReference type="GO" id="GO:0015250">
    <property type="term" value="F:water channel activity"/>
    <property type="evidence" value="ECO:0007669"/>
    <property type="project" value="TreeGrafter"/>
</dbReference>
<comment type="subcellular location">
    <subcellularLocation>
        <location evidence="1">Cell membrane</location>
        <topology evidence="1">Multi-pass membrane protein</topology>
    </subcellularLocation>
</comment>
<feature type="transmembrane region" description="Helical" evidence="9">
    <location>
        <begin position="224"/>
        <end position="246"/>
    </location>
</feature>
<evidence type="ECO:0000256" key="1">
    <source>
        <dbReference type="ARBA" id="ARBA00004651"/>
    </source>
</evidence>
<dbReference type="EMBL" id="HBKN01036514">
    <property type="protein sequence ID" value="CAE2323039.1"/>
    <property type="molecule type" value="Transcribed_RNA"/>
</dbReference>